<evidence type="ECO:0000313" key="2">
    <source>
        <dbReference type="Proteomes" id="UP000696280"/>
    </source>
</evidence>
<sequence length="99" mass="11134">MALKSLNLRGFLSVHGIWRPCWENCSWINASIVQNFSKTTVIRESSNLSDSAVLPSPSPTVPNYWGTHAKLYGHDLGKLRFEDRAGENASIFLQMIRAQ</sequence>
<comment type="caution">
    <text evidence="1">The sequence shown here is derived from an EMBL/GenBank/DDBJ whole genome shotgun (WGS) entry which is preliminary data.</text>
</comment>
<dbReference type="AlphaFoldDB" id="A0A9N9L3X1"/>
<organism evidence="1 2">
    <name type="scientific">Hymenoscyphus fraxineus</name>
    <dbReference type="NCBI Taxonomy" id="746836"/>
    <lineage>
        <taxon>Eukaryota</taxon>
        <taxon>Fungi</taxon>
        <taxon>Dikarya</taxon>
        <taxon>Ascomycota</taxon>
        <taxon>Pezizomycotina</taxon>
        <taxon>Leotiomycetes</taxon>
        <taxon>Helotiales</taxon>
        <taxon>Helotiaceae</taxon>
        <taxon>Hymenoscyphus</taxon>
    </lineage>
</organism>
<proteinExistence type="predicted"/>
<protein>
    <submittedName>
        <fullName evidence="1">Uncharacterized protein</fullName>
    </submittedName>
</protein>
<dbReference type="EMBL" id="CAJVRL010000077">
    <property type="protein sequence ID" value="CAG8957107.1"/>
    <property type="molecule type" value="Genomic_DNA"/>
</dbReference>
<reference evidence="1" key="1">
    <citation type="submission" date="2021-07" db="EMBL/GenBank/DDBJ databases">
        <authorList>
            <person name="Durling M."/>
        </authorList>
    </citation>
    <scope>NUCLEOTIDE SEQUENCE</scope>
</reference>
<keyword evidence="2" id="KW-1185">Reference proteome</keyword>
<evidence type="ECO:0000313" key="1">
    <source>
        <dbReference type="EMBL" id="CAG8957107.1"/>
    </source>
</evidence>
<dbReference type="Proteomes" id="UP000696280">
    <property type="component" value="Unassembled WGS sequence"/>
</dbReference>
<accession>A0A9N9L3X1</accession>
<name>A0A9N9L3X1_9HELO</name>
<gene>
    <name evidence="1" type="ORF">HYFRA_00009308</name>
</gene>